<dbReference type="InterPro" id="IPR001296">
    <property type="entry name" value="Glyco_trans_1"/>
</dbReference>
<dbReference type="GO" id="GO:0016757">
    <property type="term" value="F:glycosyltransferase activity"/>
    <property type="evidence" value="ECO:0007669"/>
    <property type="project" value="InterPro"/>
</dbReference>
<dbReference type="SUPFAM" id="SSF53756">
    <property type="entry name" value="UDP-Glycosyltransferase/glycogen phosphorylase"/>
    <property type="match status" value="1"/>
</dbReference>
<dbReference type="eggNOG" id="COG0438">
    <property type="taxonomic scope" value="Bacteria"/>
</dbReference>
<keyword evidence="3" id="KW-1185">Reference proteome</keyword>
<dbReference type="EMBL" id="FQZN01000061">
    <property type="protein sequence ID" value="SHJ78071.1"/>
    <property type="molecule type" value="Genomic_DNA"/>
</dbReference>
<dbReference type="InterPro" id="IPR050194">
    <property type="entry name" value="Glycosyltransferase_grp1"/>
</dbReference>
<protein>
    <submittedName>
        <fullName evidence="2">Glycosyltransferase involved in cell wall bisynthesis</fullName>
    </submittedName>
</protein>
<evidence type="ECO:0000313" key="2">
    <source>
        <dbReference type="EMBL" id="SHJ78071.1"/>
    </source>
</evidence>
<name>A0A1M6M3V0_9BACE</name>
<dbReference type="Gene3D" id="3.40.50.2000">
    <property type="entry name" value="Glycogen Phosphorylase B"/>
    <property type="match status" value="2"/>
</dbReference>
<dbReference type="PANTHER" id="PTHR45947:SF15">
    <property type="entry name" value="TEICHURONIC ACID BIOSYNTHESIS GLYCOSYLTRANSFERASE TUAC-RELATED"/>
    <property type="match status" value="1"/>
</dbReference>
<organism evidence="2 3">
    <name type="scientific">Bacteroides stercorirosoris</name>
    <dbReference type="NCBI Taxonomy" id="871324"/>
    <lineage>
        <taxon>Bacteria</taxon>
        <taxon>Pseudomonadati</taxon>
        <taxon>Bacteroidota</taxon>
        <taxon>Bacteroidia</taxon>
        <taxon>Bacteroidales</taxon>
        <taxon>Bacteroidaceae</taxon>
        <taxon>Bacteroides</taxon>
    </lineage>
</organism>
<dbReference type="AlphaFoldDB" id="A0A1M6M3V0"/>
<proteinExistence type="predicted"/>
<dbReference type="PANTHER" id="PTHR45947">
    <property type="entry name" value="SULFOQUINOVOSYL TRANSFERASE SQD2"/>
    <property type="match status" value="1"/>
</dbReference>
<dbReference type="Proteomes" id="UP000184192">
    <property type="component" value="Unassembled WGS sequence"/>
</dbReference>
<gene>
    <name evidence="2" type="ORF">SAMN05444350_16116</name>
</gene>
<evidence type="ECO:0000259" key="1">
    <source>
        <dbReference type="Pfam" id="PF00534"/>
    </source>
</evidence>
<keyword evidence="2" id="KW-0808">Transferase</keyword>
<feature type="domain" description="Glycosyl transferase family 1" evidence="1">
    <location>
        <begin position="225"/>
        <end position="378"/>
    </location>
</feature>
<dbReference type="CDD" id="cd03801">
    <property type="entry name" value="GT4_PimA-like"/>
    <property type="match status" value="1"/>
</dbReference>
<accession>A0A1M6M3V0</accession>
<evidence type="ECO:0000313" key="3">
    <source>
        <dbReference type="Proteomes" id="UP000184192"/>
    </source>
</evidence>
<sequence length="401" mass="46238">MIMNILLLSTIYPLPSKENKGTSVCHYFTKEWVKEGHNVRVVHYQAVYPFFYYWAARVARDLITAKTGAVVYTKRDKGAQYEWDGVQVLRIPLFKPIPHGRFLSISIRKSIQKIVNSNTEADFIPDVIVGHFPNPQIEVVAKLKSIYSSATTAIIMHENFDLDGVYGERFKCFYNKIDLWGFRSKKYREDFEERYGKLKHSFICYSGVPASYITESNTHSFEKPLSRFIYVGEMIQRKYPAEIIEALVNVYEDKKFHIDYVGNGHELETIKLKMKKYHLESQVTICGRIPRDEIKAKYDNADCMIMISRREVYGLVYLEAMARGCITIASKKEGFDGVIEDGVNGFLCEAGNIQELANIIRKINKLTLDERLAVSERAIETARRLTDKNAADLYLNNLIVK</sequence>
<reference evidence="3" key="1">
    <citation type="submission" date="2016-11" db="EMBL/GenBank/DDBJ databases">
        <authorList>
            <person name="Varghese N."/>
            <person name="Submissions S."/>
        </authorList>
    </citation>
    <scope>NUCLEOTIDE SEQUENCE [LARGE SCALE GENOMIC DNA]</scope>
    <source>
        <strain evidence="3">DSM 26884</strain>
    </source>
</reference>
<dbReference type="Pfam" id="PF00534">
    <property type="entry name" value="Glycos_transf_1"/>
    <property type="match status" value="1"/>
</dbReference>